<dbReference type="PANTHER" id="PTHR23206">
    <property type="entry name" value="MASK PROTEIN"/>
    <property type="match status" value="1"/>
</dbReference>
<dbReference type="Pfam" id="PF12796">
    <property type="entry name" value="Ank_2"/>
    <property type="match status" value="2"/>
</dbReference>
<feature type="region of interest" description="Disordered" evidence="4">
    <location>
        <begin position="270"/>
        <end position="322"/>
    </location>
</feature>
<feature type="repeat" description="ANK" evidence="3">
    <location>
        <begin position="41"/>
        <end position="73"/>
    </location>
</feature>
<evidence type="ECO:0000256" key="1">
    <source>
        <dbReference type="ARBA" id="ARBA00022737"/>
    </source>
</evidence>
<keyword evidence="6" id="KW-1185">Reference proteome</keyword>
<feature type="compositionally biased region" description="Basic and acidic residues" evidence="4">
    <location>
        <begin position="618"/>
        <end position="629"/>
    </location>
</feature>
<dbReference type="PRINTS" id="PR01415">
    <property type="entry name" value="ANKYRIN"/>
</dbReference>
<accession>A0AAE0GKY3</accession>
<feature type="repeat" description="ANK" evidence="3">
    <location>
        <begin position="109"/>
        <end position="141"/>
    </location>
</feature>
<organism evidence="5 6">
    <name type="scientific">Cymbomonas tetramitiformis</name>
    <dbReference type="NCBI Taxonomy" id="36881"/>
    <lineage>
        <taxon>Eukaryota</taxon>
        <taxon>Viridiplantae</taxon>
        <taxon>Chlorophyta</taxon>
        <taxon>Pyramimonadophyceae</taxon>
        <taxon>Pyramimonadales</taxon>
        <taxon>Pyramimonadaceae</taxon>
        <taxon>Cymbomonas</taxon>
    </lineage>
</organism>
<dbReference type="Proteomes" id="UP001190700">
    <property type="component" value="Unassembled WGS sequence"/>
</dbReference>
<protein>
    <submittedName>
        <fullName evidence="5">Uncharacterized protein</fullName>
    </submittedName>
</protein>
<evidence type="ECO:0000313" key="6">
    <source>
        <dbReference type="Proteomes" id="UP001190700"/>
    </source>
</evidence>
<dbReference type="InterPro" id="IPR051631">
    <property type="entry name" value="Ankyrin-KH/SAM_domain"/>
</dbReference>
<gene>
    <name evidence="5" type="ORF">CYMTET_12000</name>
</gene>
<name>A0AAE0GKY3_9CHLO</name>
<dbReference type="SUPFAM" id="SSF48403">
    <property type="entry name" value="Ankyrin repeat"/>
    <property type="match status" value="1"/>
</dbReference>
<reference evidence="5 6" key="1">
    <citation type="journal article" date="2015" name="Genome Biol. Evol.">
        <title>Comparative Genomics of a Bacterivorous Green Alga Reveals Evolutionary Causalities and Consequences of Phago-Mixotrophic Mode of Nutrition.</title>
        <authorList>
            <person name="Burns J.A."/>
            <person name="Paasch A."/>
            <person name="Narechania A."/>
            <person name="Kim E."/>
        </authorList>
    </citation>
    <scope>NUCLEOTIDE SEQUENCE [LARGE SCALE GENOMIC DNA]</scope>
    <source>
        <strain evidence="5 6">PLY_AMNH</strain>
    </source>
</reference>
<dbReference type="SMART" id="SM00248">
    <property type="entry name" value="ANK"/>
    <property type="match status" value="6"/>
</dbReference>
<keyword evidence="1" id="KW-0677">Repeat</keyword>
<feature type="region of interest" description="Disordered" evidence="4">
    <location>
        <begin position="593"/>
        <end position="649"/>
    </location>
</feature>
<dbReference type="PROSITE" id="PS50297">
    <property type="entry name" value="ANK_REP_REGION"/>
    <property type="match status" value="4"/>
</dbReference>
<evidence type="ECO:0000256" key="4">
    <source>
        <dbReference type="SAM" id="MobiDB-lite"/>
    </source>
</evidence>
<feature type="repeat" description="ANK" evidence="3">
    <location>
        <begin position="76"/>
        <end position="108"/>
    </location>
</feature>
<feature type="region of interest" description="Disordered" evidence="4">
    <location>
        <begin position="357"/>
        <end position="384"/>
    </location>
</feature>
<feature type="repeat" description="ANK" evidence="3">
    <location>
        <begin position="142"/>
        <end position="174"/>
    </location>
</feature>
<evidence type="ECO:0000256" key="3">
    <source>
        <dbReference type="PROSITE-ProRule" id="PRU00023"/>
    </source>
</evidence>
<comment type="caution">
    <text evidence="5">The sequence shown here is derived from an EMBL/GenBank/DDBJ whole genome shotgun (WGS) entry which is preliminary data.</text>
</comment>
<dbReference type="InterPro" id="IPR036770">
    <property type="entry name" value="Ankyrin_rpt-contain_sf"/>
</dbReference>
<proteinExistence type="predicted"/>
<feature type="compositionally biased region" description="Polar residues" evidence="4">
    <location>
        <begin position="357"/>
        <end position="366"/>
    </location>
</feature>
<dbReference type="Gene3D" id="1.25.40.20">
    <property type="entry name" value="Ankyrin repeat-containing domain"/>
    <property type="match status" value="2"/>
</dbReference>
<dbReference type="GO" id="GO:0045087">
    <property type="term" value="P:innate immune response"/>
    <property type="evidence" value="ECO:0007669"/>
    <property type="project" value="TreeGrafter"/>
</dbReference>
<keyword evidence="2 3" id="KW-0040">ANK repeat</keyword>
<dbReference type="PROSITE" id="PS50088">
    <property type="entry name" value="ANK_REPEAT"/>
    <property type="match status" value="4"/>
</dbReference>
<dbReference type="PANTHER" id="PTHR23206:SF7">
    <property type="entry name" value="PROTEIN KINASE DOMAIN-CONTAINING PROTEIN"/>
    <property type="match status" value="1"/>
</dbReference>
<sequence length="649" mass="68524">MELSQASISLHHAASKGDLEEVKRVLDCDFPGLVNVRCEKSQVTPLHRAAFAGSEQVVRELIRTGADVEAKNHTKIGCTPLHFATEKGHLGVVCALLQNGACPDVIRSNGWSALLSAAQGGFHEVIKALLDFGANTEERTKDMRTPLLVAAEGGHIKAVQFLLQAGADKDACDSMGWNALNYATDQAHDSVVQLLLSNGVTMKGTKTVGRVQPSSQPMLPSDLTVSSVLHRSPVATGALYPVAAGSTSPVATGTLSRVAACTFSQLPFPREVPSRSGLRKSPTGTSRGVPLRGSPMVTPKRSSPVRPLGGPPSPSEQKAASPTALAIDEEFSFPLQMNTPNSTDSSCVITISRGSGVNKAASQGSSAEKPAAKGTEGEAADPANSAQALAITTTELDALKQDLSAMSNTLIHTRDEWKQTQEQNIASISSAVSQELTQGVLSEFLQELTLSRNRQEQTDQVVSVQQALLEKVLGESPSEEDKAKDREVLRKEIVEVVCKDSRVAGITGEVQQLRKELVEVKGQLQQFGEAAAVLLGSGALQDTPVLGNPPMRLKSAFSEDAANRLLLGGPAAVENTEQRPDMLQDKTRLWEVADSERPSSVVQAPPPPPMQDEAPPAEEGRGVRQRGDGLCKAATTASTLGAGPGALRG</sequence>
<evidence type="ECO:0000256" key="2">
    <source>
        <dbReference type="ARBA" id="ARBA00023043"/>
    </source>
</evidence>
<evidence type="ECO:0000313" key="5">
    <source>
        <dbReference type="EMBL" id="KAK3280150.1"/>
    </source>
</evidence>
<dbReference type="GO" id="GO:0005737">
    <property type="term" value="C:cytoplasm"/>
    <property type="evidence" value="ECO:0007669"/>
    <property type="project" value="TreeGrafter"/>
</dbReference>
<dbReference type="AlphaFoldDB" id="A0AAE0GKY3"/>
<dbReference type="InterPro" id="IPR002110">
    <property type="entry name" value="Ankyrin_rpt"/>
</dbReference>
<dbReference type="EMBL" id="LGRX02004511">
    <property type="protein sequence ID" value="KAK3280150.1"/>
    <property type="molecule type" value="Genomic_DNA"/>
</dbReference>